<evidence type="ECO:0000256" key="14">
    <source>
        <dbReference type="ARBA" id="ARBA00022692"/>
    </source>
</evidence>
<gene>
    <name evidence="26" type="primary">HAS3_0</name>
    <name evidence="26" type="ORF">RLOC_00005266</name>
</gene>
<keyword evidence="13" id="KW-0808">Transferase</keyword>
<feature type="transmembrane region" description="Helical" evidence="25">
    <location>
        <begin position="573"/>
        <end position="597"/>
    </location>
</feature>
<evidence type="ECO:0000256" key="16">
    <source>
        <dbReference type="ARBA" id="ARBA00022989"/>
    </source>
</evidence>
<evidence type="ECO:0000256" key="9">
    <source>
        <dbReference type="ARBA" id="ARBA00012207"/>
    </source>
</evidence>
<dbReference type="PANTHER" id="PTHR22913:SF7">
    <property type="entry name" value="HYALURONAN SYNTHASE 2"/>
    <property type="match status" value="1"/>
</dbReference>
<evidence type="ECO:0000313" key="26">
    <source>
        <dbReference type="EMBL" id="OWK64030.1"/>
    </source>
</evidence>
<dbReference type="PANTHER" id="PTHR22913">
    <property type="entry name" value="HYALURONAN SYNTHASE"/>
    <property type="match status" value="1"/>
</dbReference>
<dbReference type="GO" id="GO:0050501">
    <property type="term" value="F:hyaluronan synthase activity"/>
    <property type="evidence" value="ECO:0007669"/>
    <property type="project" value="UniProtKB-EC"/>
</dbReference>
<dbReference type="SUPFAM" id="SSF53448">
    <property type="entry name" value="Nucleotide-diphospho-sugar transferases"/>
    <property type="match status" value="2"/>
</dbReference>
<feature type="transmembrane region" description="Helical" evidence="25">
    <location>
        <begin position="215"/>
        <end position="236"/>
    </location>
</feature>
<sequence>MAAMYCERFICILRILGTTLFGVSLLLGITAAYIVGYQFIQTDNYYFSFGLYGAILASHLIIQSLFAYLEHRKMRRSLETPIKLNKTVALCIAAYQEDPDYLRKCLLSVKRLTYPGIKVVMVIDGNSEDDVYMMDIFTEIMGRDSCATYIWSNNFHDKGPGETEESHRESMQHVSQLVLSNKSVCIMQKWGGKREVMYTAFKALGRSVDYVQVGIRAPGFLICNILVMCLMGRPFYRSAASDDSFPLKLESDLGQVTKMLWDEAIEEGRWMHQVCDSDTMLDPASSVEMVKVLEEDPMVGGVGGDVQILNKYDSWISFLSSVRYWMAFNIERACQSYFGCVQCISGPLGMYRNSLLHEFVEDWYNQEFMGSQCSFGDDRHLTNRVLSLGYATKYTARSKCLTETPIEYLRWLNQQTRWSKSYFREWLYNAMWFHKHHLWMTYEAVITGFFPFFLIATVIQLFYRGKIWNILLFLLTVQLVGLIKSSFASFLRGNIVMVFMSLYSVLYMSSLLPAKMFAIATINKAGWGTSGRKTIVVNFIGLIPVSIWFTILLGGVIFTIYKESKKPFSESKQTVLIIGTILYACYWVLLLTLYMVLINKCGRRKKEQQHYDMVLDV</sequence>
<organism evidence="26 27">
    <name type="scientific">Lonchura striata</name>
    <name type="common">white-rumped munia</name>
    <dbReference type="NCBI Taxonomy" id="40157"/>
    <lineage>
        <taxon>Eukaryota</taxon>
        <taxon>Metazoa</taxon>
        <taxon>Chordata</taxon>
        <taxon>Craniata</taxon>
        <taxon>Vertebrata</taxon>
        <taxon>Euteleostomi</taxon>
        <taxon>Archelosauria</taxon>
        <taxon>Archosauria</taxon>
        <taxon>Dinosauria</taxon>
        <taxon>Saurischia</taxon>
        <taxon>Theropoda</taxon>
        <taxon>Coelurosauria</taxon>
        <taxon>Aves</taxon>
        <taxon>Neognathae</taxon>
        <taxon>Neoaves</taxon>
        <taxon>Telluraves</taxon>
        <taxon>Australaves</taxon>
        <taxon>Passeriformes</taxon>
        <taxon>Passeroidea</taxon>
        <taxon>Estrildidae</taxon>
        <taxon>Estrildinae</taxon>
        <taxon>Lonchura</taxon>
    </lineage>
</organism>
<keyword evidence="12" id="KW-0328">Glycosyltransferase</keyword>
<protein>
    <recommendedName>
        <fullName evidence="10">Hyaluronan synthase 2</fullName>
        <ecNumber evidence="9">2.4.1.212</ecNumber>
    </recommendedName>
    <alternativeName>
        <fullName evidence="20">Hyaluronate synthase 2</fullName>
    </alternativeName>
    <alternativeName>
        <fullName evidence="21">Hyaluronic acid synthase 2</fullName>
    </alternativeName>
</protein>
<evidence type="ECO:0000256" key="7">
    <source>
        <dbReference type="ARBA" id="ARBA00004698"/>
    </source>
</evidence>
<dbReference type="Gene3D" id="3.90.550.10">
    <property type="entry name" value="Spore Coat Polysaccharide Biosynthesis Protein SpsA, Chain A"/>
    <property type="match status" value="2"/>
</dbReference>
<evidence type="ECO:0000256" key="18">
    <source>
        <dbReference type="ARBA" id="ARBA00023136"/>
    </source>
</evidence>
<evidence type="ECO:0000256" key="3">
    <source>
        <dbReference type="ARBA" id="ARBA00004373"/>
    </source>
</evidence>
<dbReference type="UniPathway" id="UPA00341"/>
<feature type="transmembrane region" description="Helical" evidence="25">
    <location>
        <begin position="535"/>
        <end position="561"/>
    </location>
</feature>
<keyword evidence="11" id="KW-1003">Cell membrane</keyword>
<comment type="cofactor">
    <cofactor evidence="1">
        <name>Mg(2+)</name>
        <dbReference type="ChEBI" id="CHEBI:18420"/>
    </cofactor>
</comment>
<evidence type="ECO:0000256" key="25">
    <source>
        <dbReference type="SAM" id="Phobius"/>
    </source>
</evidence>
<keyword evidence="17" id="KW-0333">Golgi apparatus</keyword>
<name>A0A218VEA0_9PASE</name>
<dbReference type="Proteomes" id="UP000197619">
    <property type="component" value="Unassembled WGS sequence"/>
</dbReference>
<evidence type="ECO:0000313" key="27">
    <source>
        <dbReference type="Proteomes" id="UP000197619"/>
    </source>
</evidence>
<dbReference type="AlphaFoldDB" id="A0A218VEA0"/>
<evidence type="ECO:0000256" key="12">
    <source>
        <dbReference type="ARBA" id="ARBA00022676"/>
    </source>
</evidence>
<dbReference type="CDD" id="cd06434">
    <property type="entry name" value="GT2_HAS"/>
    <property type="match status" value="1"/>
</dbReference>
<evidence type="ECO:0000256" key="5">
    <source>
        <dbReference type="ARBA" id="ARBA00004651"/>
    </source>
</evidence>
<feature type="transmembrane region" description="Helical" evidence="25">
    <location>
        <begin position="46"/>
        <end position="69"/>
    </location>
</feature>
<comment type="catalytic activity">
    <reaction evidence="23">
        <text>N-acetyl-beta-D-glucosaminyl-(1-&gt;4)-[hyaluronan](n) + UDP-alpha-D-glucuronate = [hyaluronan](n+1) + UDP + H(+)</text>
        <dbReference type="Rhea" id="RHEA:12528"/>
        <dbReference type="Rhea" id="RHEA-COMP:12585"/>
        <dbReference type="Rhea" id="RHEA-COMP:12587"/>
        <dbReference type="ChEBI" id="CHEBI:15378"/>
        <dbReference type="ChEBI" id="CHEBI:58052"/>
        <dbReference type="ChEBI" id="CHEBI:58223"/>
        <dbReference type="ChEBI" id="CHEBI:132153"/>
        <dbReference type="ChEBI" id="CHEBI:132154"/>
        <dbReference type="EC" id="2.4.1.212"/>
    </reaction>
    <physiologicalReaction direction="left-to-right" evidence="23">
        <dbReference type="Rhea" id="RHEA:12529"/>
    </physiologicalReaction>
</comment>
<comment type="pathway">
    <text evidence="7">Glycan biosynthesis; hyaluronan biosynthesis.</text>
</comment>
<dbReference type="GO" id="GO:0005764">
    <property type="term" value="C:lysosome"/>
    <property type="evidence" value="ECO:0007669"/>
    <property type="project" value="UniProtKB-SubCell"/>
</dbReference>
<evidence type="ECO:0000256" key="21">
    <source>
        <dbReference type="ARBA" id="ARBA00031214"/>
    </source>
</evidence>
<evidence type="ECO:0000256" key="20">
    <source>
        <dbReference type="ARBA" id="ARBA00030887"/>
    </source>
</evidence>
<evidence type="ECO:0000256" key="11">
    <source>
        <dbReference type="ARBA" id="ARBA00022475"/>
    </source>
</evidence>
<reference evidence="26 27" key="1">
    <citation type="submission" date="2017-05" db="EMBL/GenBank/DDBJ databases">
        <title>Genome of assembly of the Bengalese finch, Lonchura striata domestica.</title>
        <authorList>
            <person name="Colquitt B.M."/>
            <person name="Brainard M.S."/>
        </authorList>
    </citation>
    <scope>NUCLEOTIDE SEQUENCE [LARGE SCALE GENOMIC DNA]</scope>
    <source>
        <strain evidence="26">White83orange57</strain>
    </source>
</reference>
<dbReference type="InterPro" id="IPR029044">
    <property type="entry name" value="Nucleotide-diphossugar_trans"/>
</dbReference>
<dbReference type="GO" id="GO:0005789">
    <property type="term" value="C:endoplasmic reticulum membrane"/>
    <property type="evidence" value="ECO:0007669"/>
    <property type="project" value="UniProtKB-SubCell"/>
</dbReference>
<evidence type="ECO:0000256" key="19">
    <source>
        <dbReference type="ARBA" id="ARBA00023228"/>
    </source>
</evidence>
<evidence type="ECO:0000256" key="24">
    <source>
        <dbReference type="ARBA" id="ARBA00048397"/>
    </source>
</evidence>
<keyword evidence="27" id="KW-1185">Reference proteome</keyword>
<dbReference type="EMBL" id="MUZQ01000006">
    <property type="protein sequence ID" value="OWK64030.1"/>
    <property type="molecule type" value="Genomic_DNA"/>
</dbReference>
<feature type="transmembrane region" description="Helical" evidence="25">
    <location>
        <begin position="439"/>
        <end position="463"/>
    </location>
</feature>
<comment type="catalytic activity">
    <reaction evidence="24">
        <text>[hyaluronan](n) + UDP-N-acetyl-alpha-D-glucosamine = N-acetyl-beta-D-glucosaminyl-(1-&gt;4)-[hyaluronan](n) + UDP + H(+)</text>
        <dbReference type="Rhea" id="RHEA:20465"/>
        <dbReference type="Rhea" id="RHEA-COMP:12583"/>
        <dbReference type="Rhea" id="RHEA-COMP:12585"/>
        <dbReference type="ChEBI" id="CHEBI:15378"/>
        <dbReference type="ChEBI" id="CHEBI:57705"/>
        <dbReference type="ChEBI" id="CHEBI:58223"/>
        <dbReference type="ChEBI" id="CHEBI:132153"/>
        <dbReference type="ChEBI" id="CHEBI:132154"/>
        <dbReference type="EC" id="2.4.1.212"/>
    </reaction>
    <physiologicalReaction direction="left-to-right" evidence="24">
        <dbReference type="Rhea" id="RHEA:20466"/>
    </physiologicalReaction>
</comment>
<comment type="similarity">
    <text evidence="8">Belongs to the NodC/HAS family.</text>
</comment>
<dbReference type="GO" id="GO:0085029">
    <property type="term" value="P:extracellular matrix assembly"/>
    <property type="evidence" value="ECO:0007669"/>
    <property type="project" value="TreeGrafter"/>
</dbReference>
<dbReference type="STRING" id="299123.ENSLSDP00000004426"/>
<evidence type="ECO:0000256" key="1">
    <source>
        <dbReference type="ARBA" id="ARBA00001946"/>
    </source>
</evidence>
<keyword evidence="19" id="KW-0458">Lysosome</keyword>
<comment type="subcellular location">
    <subcellularLocation>
        <location evidence="5">Cell membrane</location>
        <topology evidence="5">Multi-pass membrane protein</topology>
    </subcellularLocation>
    <subcellularLocation>
        <location evidence="4">Endoplasmic reticulum membrane</location>
        <topology evidence="4">Multi-pass membrane protein</topology>
    </subcellularLocation>
    <subcellularLocation>
        <location evidence="6">Golgi apparatus membrane</location>
        <topology evidence="6">Multi-pass membrane protein</topology>
    </subcellularLocation>
    <subcellularLocation>
        <location evidence="2">Lysosome</location>
    </subcellularLocation>
    <subcellularLocation>
        <location evidence="3">Vesicle</location>
    </subcellularLocation>
</comment>
<evidence type="ECO:0000256" key="17">
    <source>
        <dbReference type="ARBA" id="ARBA00023034"/>
    </source>
</evidence>
<evidence type="ECO:0000256" key="10">
    <source>
        <dbReference type="ARBA" id="ARBA00022262"/>
    </source>
</evidence>
<comment type="caution">
    <text evidence="26">The sequence shown here is derived from an EMBL/GenBank/DDBJ whole genome shotgun (WGS) entry which is preliminary data.</text>
</comment>
<evidence type="ECO:0000256" key="23">
    <source>
        <dbReference type="ARBA" id="ARBA00047948"/>
    </source>
</evidence>
<dbReference type="GO" id="GO:0030213">
    <property type="term" value="P:hyaluronan biosynthetic process"/>
    <property type="evidence" value="ECO:0007669"/>
    <property type="project" value="UniProtKB-UniPathway"/>
</dbReference>
<evidence type="ECO:0000256" key="4">
    <source>
        <dbReference type="ARBA" id="ARBA00004477"/>
    </source>
</evidence>
<feature type="transmembrane region" description="Helical" evidence="25">
    <location>
        <begin position="470"/>
        <end position="489"/>
    </location>
</feature>
<keyword evidence="14 25" id="KW-0812">Transmembrane</keyword>
<keyword evidence="18 25" id="KW-0472">Membrane</keyword>
<accession>A0A218VEA0</accession>
<evidence type="ECO:0000256" key="13">
    <source>
        <dbReference type="ARBA" id="ARBA00022679"/>
    </source>
</evidence>
<comment type="function">
    <text evidence="22">Catalyzes the addition of GlcNAc or GlcUA monosaccharides to the nascent hyaluronan polymer. Therefore, it is essential to hyaluronan synthesis a major component of most extracellular matrices that has a structural role in tissues architectures and regulates cell adhesion, migration and differentiation. This is one of three isoenzymes responsible for cellular hyaluronan synthesis and it is particularly responsible for the synthesis of high molecular mass hyaluronan.</text>
</comment>
<dbReference type="GO" id="GO:0005886">
    <property type="term" value="C:plasma membrane"/>
    <property type="evidence" value="ECO:0007669"/>
    <property type="project" value="UniProtKB-SubCell"/>
</dbReference>
<feature type="transmembrane region" description="Helical" evidence="25">
    <location>
        <begin position="12"/>
        <end position="40"/>
    </location>
</feature>
<evidence type="ECO:0000256" key="6">
    <source>
        <dbReference type="ARBA" id="ARBA00004653"/>
    </source>
</evidence>
<keyword evidence="15" id="KW-0256">Endoplasmic reticulum</keyword>
<dbReference type="Pfam" id="PF03142">
    <property type="entry name" value="Chitin_synth_2"/>
    <property type="match status" value="1"/>
</dbReference>
<feature type="transmembrane region" description="Helical" evidence="25">
    <location>
        <begin position="495"/>
        <end position="514"/>
    </location>
</feature>
<dbReference type="EC" id="2.4.1.212" evidence="9"/>
<evidence type="ECO:0000256" key="2">
    <source>
        <dbReference type="ARBA" id="ARBA00004371"/>
    </source>
</evidence>
<dbReference type="GO" id="GO:0031982">
    <property type="term" value="C:vesicle"/>
    <property type="evidence" value="ECO:0007669"/>
    <property type="project" value="UniProtKB-SubCell"/>
</dbReference>
<keyword evidence="16 25" id="KW-1133">Transmembrane helix</keyword>
<evidence type="ECO:0000256" key="8">
    <source>
        <dbReference type="ARBA" id="ARBA00006782"/>
    </source>
</evidence>
<proteinExistence type="inferred from homology"/>
<evidence type="ECO:0000256" key="22">
    <source>
        <dbReference type="ARBA" id="ARBA00045290"/>
    </source>
</evidence>
<evidence type="ECO:0000256" key="15">
    <source>
        <dbReference type="ARBA" id="ARBA00022824"/>
    </source>
</evidence>
<dbReference type="GO" id="GO:0000139">
    <property type="term" value="C:Golgi membrane"/>
    <property type="evidence" value="ECO:0007669"/>
    <property type="project" value="UniProtKB-SubCell"/>
</dbReference>